<proteinExistence type="predicted"/>
<protein>
    <submittedName>
        <fullName evidence="2">Uncharacterized protein</fullName>
    </submittedName>
</protein>
<sequence>MECSSEDERSSSSKVPLKDHLATIQRPATSDALAKKYHQEFLSRQDPVFLNAAIRCARWTVNICPPDNSRAPRYCVRVATYLESRDRRFKSPYNNDLIEALEYLDLASYSTHVGSEAAREKAQRLQIALLCHQRLYLNGDDITDFEHVVGIMQDAAAAWEIVDDKNKISLVYFDLAHMYNIQSKTCEEKGEGGNLSLLDRAVECIEKAVEAILVRNERWVDYNEKKIDYLMLRAKHNKATAEDDYRAAIDTCRMLMDDCDESENFSQNIKAHFQCFMGRLYYFLATVTDENDDLHQATYNLQRASEDTPREDPEWEDRFEMFHDVLEAYTVKLGKPIRHNSLIRTQREKVRELLESEKEEDQGEPQAEALYTLSVLHQHRYISRHAEEDLIITTERLQEAVAKTSESDYTNLLQRLGLAADCYHVLYGDEGDPKYLRMGVKTGERAVEVVNRARNSVGSRKKGGIYYTLGRCLAELAKEENDDELMQRAVRAGESAVELLEEGDDDEEDEDGRRKQYHKYLSCLEMWRESL</sequence>
<reference evidence="2" key="1">
    <citation type="journal article" date="2023" name="IMA Fungus">
        <title>Comparative genomic study of the Penicillium genus elucidates a diverse pangenome and 15 lateral gene transfer events.</title>
        <authorList>
            <person name="Petersen C."/>
            <person name="Sorensen T."/>
            <person name="Nielsen M.R."/>
            <person name="Sondergaard T.E."/>
            <person name="Sorensen J.L."/>
            <person name="Fitzpatrick D.A."/>
            <person name="Frisvad J.C."/>
            <person name="Nielsen K.L."/>
        </authorList>
    </citation>
    <scope>NUCLEOTIDE SEQUENCE</scope>
    <source>
        <strain evidence="2">IBT 15450</strain>
    </source>
</reference>
<dbReference type="AlphaFoldDB" id="A0AAD6NDZ7"/>
<evidence type="ECO:0000256" key="1">
    <source>
        <dbReference type="SAM" id="MobiDB-lite"/>
    </source>
</evidence>
<keyword evidence="3" id="KW-1185">Reference proteome</keyword>
<reference evidence="2" key="2">
    <citation type="submission" date="2023-01" db="EMBL/GenBank/DDBJ databases">
        <authorList>
            <person name="Petersen C."/>
        </authorList>
    </citation>
    <scope>NUCLEOTIDE SEQUENCE</scope>
    <source>
        <strain evidence="2">IBT 15450</strain>
    </source>
</reference>
<organism evidence="2 3">
    <name type="scientific">Penicillium canescens</name>
    <dbReference type="NCBI Taxonomy" id="5083"/>
    <lineage>
        <taxon>Eukaryota</taxon>
        <taxon>Fungi</taxon>
        <taxon>Dikarya</taxon>
        <taxon>Ascomycota</taxon>
        <taxon>Pezizomycotina</taxon>
        <taxon>Eurotiomycetes</taxon>
        <taxon>Eurotiomycetidae</taxon>
        <taxon>Eurotiales</taxon>
        <taxon>Aspergillaceae</taxon>
        <taxon>Penicillium</taxon>
    </lineage>
</organism>
<accession>A0AAD6NDZ7</accession>
<feature type="region of interest" description="Disordered" evidence="1">
    <location>
        <begin position="1"/>
        <end position="21"/>
    </location>
</feature>
<comment type="caution">
    <text evidence="2">The sequence shown here is derived from an EMBL/GenBank/DDBJ whole genome shotgun (WGS) entry which is preliminary data.</text>
</comment>
<evidence type="ECO:0000313" key="3">
    <source>
        <dbReference type="Proteomes" id="UP001219568"/>
    </source>
</evidence>
<name>A0AAD6NDZ7_PENCN</name>
<evidence type="ECO:0000313" key="2">
    <source>
        <dbReference type="EMBL" id="KAJ6057011.1"/>
    </source>
</evidence>
<gene>
    <name evidence="2" type="ORF">N7460_000285</name>
</gene>
<dbReference type="Proteomes" id="UP001219568">
    <property type="component" value="Unassembled WGS sequence"/>
</dbReference>
<dbReference type="EMBL" id="JAQJZL010000001">
    <property type="protein sequence ID" value="KAJ6057011.1"/>
    <property type="molecule type" value="Genomic_DNA"/>
</dbReference>